<evidence type="ECO:0000313" key="1">
    <source>
        <dbReference type="EMBL" id="DAF96757.1"/>
    </source>
</evidence>
<organism evidence="1">
    <name type="scientific">Siphoviridae sp. ctfrT39</name>
    <dbReference type="NCBI Taxonomy" id="2825598"/>
    <lineage>
        <taxon>Viruses</taxon>
        <taxon>Duplodnaviria</taxon>
        <taxon>Heunggongvirae</taxon>
        <taxon>Uroviricota</taxon>
        <taxon>Caudoviricetes</taxon>
    </lineage>
</organism>
<name>A0A8S5UQK8_9CAUD</name>
<accession>A0A8S5UQK8</accession>
<protein>
    <submittedName>
        <fullName evidence="1">Uncharacterized protein</fullName>
    </submittedName>
</protein>
<sequence length="49" mass="5457">MIKVSSLNPDPIYLVVSRCLKSQYQRNSIVNFLKATGGRAATAVIVRYD</sequence>
<proteinExistence type="predicted"/>
<dbReference type="EMBL" id="BK016120">
    <property type="protein sequence ID" value="DAF96757.1"/>
    <property type="molecule type" value="Genomic_DNA"/>
</dbReference>
<reference evidence="1" key="1">
    <citation type="journal article" date="2021" name="Proc. Natl. Acad. Sci. U.S.A.">
        <title>A Catalog of Tens of Thousands of Viruses from Human Metagenomes Reveals Hidden Associations with Chronic Diseases.</title>
        <authorList>
            <person name="Tisza M.J."/>
            <person name="Buck C.B."/>
        </authorList>
    </citation>
    <scope>NUCLEOTIDE SEQUENCE</scope>
    <source>
        <strain evidence="1">CtfrT39</strain>
    </source>
</reference>